<dbReference type="GO" id="GO:0016459">
    <property type="term" value="C:myosin complex"/>
    <property type="evidence" value="ECO:0007669"/>
    <property type="project" value="UniProtKB-KW"/>
</dbReference>
<dbReference type="GO" id="GO:0005524">
    <property type="term" value="F:ATP binding"/>
    <property type="evidence" value="ECO:0007669"/>
    <property type="project" value="UniProtKB-KW"/>
</dbReference>
<evidence type="ECO:0000313" key="13">
    <source>
        <dbReference type="Proteomes" id="UP000242450"/>
    </source>
</evidence>
<comment type="similarity">
    <text evidence="1 9">Belongs to the TRAFAC class myosin-kinesin ATPase superfamily. Myosin family.</text>
</comment>
<proteinExistence type="inferred from homology"/>
<keyword evidence="4" id="KW-0112">Calmodulin-binding</keyword>
<dbReference type="InterPro" id="IPR001609">
    <property type="entry name" value="Myosin_head_motor_dom-like"/>
</dbReference>
<dbReference type="FunFam" id="2.30.30.360:FF:000001">
    <property type="entry name" value="Myosin heavy chain"/>
    <property type="match status" value="1"/>
</dbReference>
<dbReference type="InterPro" id="IPR004009">
    <property type="entry name" value="SH3_Myosin"/>
</dbReference>
<evidence type="ECO:0000256" key="3">
    <source>
        <dbReference type="ARBA" id="ARBA00022840"/>
    </source>
</evidence>
<feature type="domain" description="Myosin motor" evidence="10">
    <location>
        <begin position="86"/>
        <end position="182"/>
    </location>
</feature>
<dbReference type="Gene3D" id="2.30.30.360">
    <property type="entry name" value="Myosin S1 fragment, N-terminal"/>
    <property type="match status" value="1"/>
</dbReference>
<dbReference type="GO" id="GO:0005516">
    <property type="term" value="F:calmodulin binding"/>
    <property type="evidence" value="ECO:0007669"/>
    <property type="project" value="UniProtKB-KW"/>
</dbReference>
<dbReference type="InterPro" id="IPR008989">
    <property type="entry name" value="Myosin_S1_N"/>
</dbReference>
<dbReference type="Pfam" id="PF02736">
    <property type="entry name" value="Myosin_N"/>
    <property type="match status" value="1"/>
</dbReference>
<comment type="caution">
    <text evidence="12">The sequence shown here is derived from an EMBL/GenBank/DDBJ whole genome shotgun (WGS) entry which is preliminary data.</text>
</comment>
<reference evidence="12 13" key="1">
    <citation type="journal article" date="2018" name="Mol. Genet. Genomics">
        <title>The red deer Cervus elaphus genome CerEla1.0: sequencing, annotating, genes, and chromosomes.</title>
        <authorList>
            <person name="Bana N.A."/>
            <person name="Nyiri A."/>
            <person name="Nagy J."/>
            <person name="Frank K."/>
            <person name="Nagy T."/>
            <person name="Steger V."/>
            <person name="Schiller M."/>
            <person name="Lakatos P."/>
            <person name="Sugar L."/>
            <person name="Horn P."/>
            <person name="Barta E."/>
            <person name="Orosz L."/>
        </authorList>
    </citation>
    <scope>NUCLEOTIDE SEQUENCE [LARGE SCALE GENOMIC DNA]</scope>
    <source>
        <strain evidence="12">Hungarian</strain>
    </source>
</reference>
<dbReference type="Pfam" id="PF00063">
    <property type="entry name" value="Myosin_head"/>
    <property type="match status" value="1"/>
</dbReference>
<keyword evidence="5" id="KW-0175">Coiled coil</keyword>
<keyword evidence="6 9" id="KW-0518">Myosin</keyword>
<evidence type="ECO:0000256" key="2">
    <source>
        <dbReference type="ARBA" id="ARBA00022741"/>
    </source>
</evidence>
<dbReference type="GO" id="GO:0016020">
    <property type="term" value="C:membrane"/>
    <property type="evidence" value="ECO:0007669"/>
    <property type="project" value="TreeGrafter"/>
</dbReference>
<evidence type="ECO:0000256" key="9">
    <source>
        <dbReference type="PROSITE-ProRule" id="PRU00782"/>
    </source>
</evidence>
<dbReference type="Gene3D" id="3.40.850.10">
    <property type="entry name" value="Kinesin motor domain"/>
    <property type="match status" value="1"/>
</dbReference>
<keyword evidence="8 9" id="KW-0009">Actin-binding</keyword>
<keyword evidence="2" id="KW-0547">Nucleotide-binding</keyword>
<evidence type="ECO:0000256" key="1">
    <source>
        <dbReference type="ARBA" id="ARBA00008314"/>
    </source>
</evidence>
<evidence type="ECO:0000256" key="5">
    <source>
        <dbReference type="ARBA" id="ARBA00023054"/>
    </source>
</evidence>
<evidence type="ECO:0000313" key="12">
    <source>
        <dbReference type="EMBL" id="OWK14709.1"/>
    </source>
</evidence>
<keyword evidence="3" id="KW-0067">ATP-binding</keyword>
<evidence type="ECO:0000256" key="4">
    <source>
        <dbReference type="ARBA" id="ARBA00022860"/>
    </source>
</evidence>
<accession>A0A212D8Y5</accession>
<keyword evidence="7" id="KW-0505">Motor protein</keyword>
<dbReference type="AlphaFoldDB" id="A0A212D8Y5"/>
<comment type="caution">
    <text evidence="9">Lacks conserved residue(s) required for the propagation of feature annotation.</text>
</comment>
<evidence type="ECO:0000259" key="10">
    <source>
        <dbReference type="PROSITE" id="PS51456"/>
    </source>
</evidence>
<gene>
    <name evidence="12" type="ORF">Celaphus_00001029</name>
</gene>
<dbReference type="PROSITE" id="PS51456">
    <property type="entry name" value="MYOSIN_MOTOR"/>
    <property type="match status" value="1"/>
</dbReference>
<dbReference type="Proteomes" id="UP000242450">
    <property type="component" value="Chromosome 5"/>
</dbReference>
<dbReference type="EMBL" id="MKHE01000005">
    <property type="protein sequence ID" value="OWK14709.1"/>
    <property type="molecule type" value="Genomic_DNA"/>
</dbReference>
<dbReference type="PANTHER" id="PTHR13140:SF857">
    <property type="entry name" value="MYOSIN-11"/>
    <property type="match status" value="1"/>
</dbReference>
<dbReference type="InterPro" id="IPR027417">
    <property type="entry name" value="P-loop_NTPase"/>
</dbReference>
<dbReference type="GO" id="GO:0000146">
    <property type="term" value="F:microfilament motor activity"/>
    <property type="evidence" value="ECO:0007669"/>
    <property type="project" value="TreeGrafter"/>
</dbReference>
<dbReference type="InterPro" id="IPR036961">
    <property type="entry name" value="Kinesin_motor_dom_sf"/>
</dbReference>
<dbReference type="GO" id="GO:0051015">
    <property type="term" value="F:actin filament binding"/>
    <property type="evidence" value="ECO:0007669"/>
    <property type="project" value="InterPro"/>
</dbReference>
<sequence>MSSDAEMAIFGEAAPYLRKSEKERIEAQNRPFDSKKACFAVDDKELYVKGMIQGRENDKVTVKTLDDRTLTLNSEQVFPMNPPKFDKIEDMAMMTHLHEPAVLYNLKERYAAWMIYTYSGLFCVTVNPYKWLPVYNPEIETTSPSSSHLLLISTNPFDFPFVSQGEVTVASIDDSEELLATD</sequence>
<dbReference type="GO" id="GO:0007015">
    <property type="term" value="P:actin filament organization"/>
    <property type="evidence" value="ECO:0007669"/>
    <property type="project" value="TreeGrafter"/>
</dbReference>
<evidence type="ECO:0000256" key="8">
    <source>
        <dbReference type="ARBA" id="ARBA00023203"/>
    </source>
</evidence>
<dbReference type="PANTHER" id="PTHR13140">
    <property type="entry name" value="MYOSIN"/>
    <property type="match status" value="1"/>
</dbReference>
<feature type="non-terminal residue" evidence="12">
    <location>
        <position position="182"/>
    </location>
</feature>
<keyword evidence="13" id="KW-1185">Reference proteome</keyword>
<evidence type="ECO:0000256" key="7">
    <source>
        <dbReference type="ARBA" id="ARBA00023175"/>
    </source>
</evidence>
<protein>
    <submittedName>
        <fullName evidence="12">Uncharacterized protein</fullName>
    </submittedName>
</protein>
<name>A0A212D8Y5_CEREH</name>
<dbReference type="GO" id="GO:0005737">
    <property type="term" value="C:cytoplasm"/>
    <property type="evidence" value="ECO:0007669"/>
    <property type="project" value="TreeGrafter"/>
</dbReference>
<evidence type="ECO:0000259" key="11">
    <source>
        <dbReference type="PROSITE" id="PS51844"/>
    </source>
</evidence>
<organism evidence="12 13">
    <name type="scientific">Cervus elaphus hippelaphus</name>
    <name type="common">European red deer</name>
    <dbReference type="NCBI Taxonomy" id="46360"/>
    <lineage>
        <taxon>Eukaryota</taxon>
        <taxon>Metazoa</taxon>
        <taxon>Chordata</taxon>
        <taxon>Craniata</taxon>
        <taxon>Vertebrata</taxon>
        <taxon>Euteleostomi</taxon>
        <taxon>Mammalia</taxon>
        <taxon>Eutheria</taxon>
        <taxon>Laurasiatheria</taxon>
        <taxon>Artiodactyla</taxon>
        <taxon>Ruminantia</taxon>
        <taxon>Pecora</taxon>
        <taxon>Cervidae</taxon>
        <taxon>Cervinae</taxon>
        <taxon>Cervus</taxon>
    </lineage>
</organism>
<dbReference type="OrthoDB" id="10254995at2759"/>
<dbReference type="SUPFAM" id="SSF52540">
    <property type="entry name" value="P-loop containing nucleoside triphosphate hydrolases"/>
    <property type="match status" value="1"/>
</dbReference>
<evidence type="ECO:0000256" key="6">
    <source>
        <dbReference type="ARBA" id="ARBA00023123"/>
    </source>
</evidence>
<dbReference type="PROSITE" id="PS51844">
    <property type="entry name" value="SH3_LIKE"/>
    <property type="match status" value="1"/>
</dbReference>
<feature type="domain" description="Myosin N-terminal SH3-like" evidence="11">
    <location>
        <begin position="33"/>
        <end position="82"/>
    </location>
</feature>